<keyword evidence="3 5" id="KW-0378">Hydrolase</keyword>
<dbReference type="RefSeq" id="WP_091968243.1">
    <property type="nucleotide sequence ID" value="NZ_FOGZ01000005.1"/>
</dbReference>
<evidence type="ECO:0000256" key="3">
    <source>
        <dbReference type="ARBA" id="ARBA00022801"/>
    </source>
</evidence>
<organism evidence="7 8">
    <name type="scientific">Propionibacterium cyclohexanicum</name>
    <dbReference type="NCBI Taxonomy" id="64702"/>
    <lineage>
        <taxon>Bacteria</taxon>
        <taxon>Bacillati</taxon>
        <taxon>Actinomycetota</taxon>
        <taxon>Actinomycetes</taxon>
        <taxon>Propionibacteriales</taxon>
        <taxon>Propionibacteriaceae</taxon>
        <taxon>Propionibacterium</taxon>
    </lineage>
</organism>
<dbReference type="PANTHER" id="PTHR43046">
    <property type="entry name" value="GDP-MANNOSE MANNOSYL HYDROLASE"/>
    <property type="match status" value="1"/>
</dbReference>
<name>A0A1H9R1N1_9ACTN</name>
<dbReference type="AlphaFoldDB" id="A0A1H9R1N1"/>
<protein>
    <submittedName>
        <fullName evidence="7">8-oxo-dGTP pyrophosphatase MutT, NUDIX family</fullName>
    </submittedName>
</protein>
<dbReference type="SUPFAM" id="SSF55811">
    <property type="entry name" value="Nudix"/>
    <property type="match status" value="1"/>
</dbReference>
<dbReference type="InterPro" id="IPR020084">
    <property type="entry name" value="NUDIX_hydrolase_CS"/>
</dbReference>
<proteinExistence type="inferred from homology"/>
<dbReference type="PROSITE" id="PS51462">
    <property type="entry name" value="NUDIX"/>
    <property type="match status" value="1"/>
</dbReference>
<evidence type="ECO:0000313" key="8">
    <source>
        <dbReference type="Proteomes" id="UP000198815"/>
    </source>
</evidence>
<dbReference type="EMBL" id="FOGZ01000005">
    <property type="protein sequence ID" value="SER66527.1"/>
    <property type="molecule type" value="Genomic_DNA"/>
</dbReference>
<sequence>MSDFTVRVVVRGDIGTLEWNAQADRATLEHAVSLAADDALIGQGLRRIEACVPASDERGRWALQRAGFRLEGRRRSVVADGEGGFTDALLYARLVSDQVYGPMGFTSVMDSVMATHRLIGHVLIRDEAGRVLFVETTYKKDWELPGGIVEAGETPRRGAERELEEELGMHIDLDQPLVIDWMPPYLGWSDAVEFIFDGGRLDSSQAANFKRPRTEIAAYHWLGADEIPRHVTALSARRLAALLAGLPLRYTENGGNFGQD</sequence>
<evidence type="ECO:0000256" key="5">
    <source>
        <dbReference type="RuleBase" id="RU003476"/>
    </source>
</evidence>
<dbReference type="Gene3D" id="3.40.630.30">
    <property type="match status" value="1"/>
</dbReference>
<evidence type="ECO:0000256" key="4">
    <source>
        <dbReference type="ARBA" id="ARBA00022842"/>
    </source>
</evidence>
<dbReference type="Pfam" id="PF00293">
    <property type="entry name" value="NUDIX"/>
    <property type="match status" value="1"/>
</dbReference>
<dbReference type="InterPro" id="IPR016181">
    <property type="entry name" value="Acyl_CoA_acyltransferase"/>
</dbReference>
<evidence type="ECO:0000256" key="1">
    <source>
        <dbReference type="ARBA" id="ARBA00001946"/>
    </source>
</evidence>
<feature type="domain" description="Nudix hydrolase" evidence="6">
    <location>
        <begin position="114"/>
        <end position="247"/>
    </location>
</feature>
<evidence type="ECO:0000313" key="7">
    <source>
        <dbReference type="EMBL" id="SER66527.1"/>
    </source>
</evidence>
<accession>A0A1H9R1N1</accession>
<reference evidence="7 8" key="1">
    <citation type="submission" date="2016-10" db="EMBL/GenBank/DDBJ databases">
        <authorList>
            <person name="de Groot N.N."/>
        </authorList>
    </citation>
    <scope>NUCLEOTIDE SEQUENCE [LARGE SCALE GENOMIC DNA]</scope>
    <source>
        <strain evidence="7 8">DSM 16859</strain>
    </source>
</reference>
<dbReference type="PROSITE" id="PS00893">
    <property type="entry name" value="NUDIX_BOX"/>
    <property type="match status" value="1"/>
</dbReference>
<dbReference type="CDD" id="cd18876">
    <property type="entry name" value="NUDIX_Hydrolase"/>
    <property type="match status" value="1"/>
</dbReference>
<dbReference type="InterPro" id="IPR015797">
    <property type="entry name" value="NUDIX_hydrolase-like_dom_sf"/>
</dbReference>
<comment type="similarity">
    <text evidence="2 5">Belongs to the Nudix hydrolase family.</text>
</comment>
<dbReference type="STRING" id="64702.SAMN05443377_10574"/>
<dbReference type="Gene3D" id="3.90.79.10">
    <property type="entry name" value="Nucleoside Triphosphate Pyrophosphohydrolase"/>
    <property type="match status" value="1"/>
</dbReference>
<keyword evidence="8" id="KW-1185">Reference proteome</keyword>
<dbReference type="PRINTS" id="PR00502">
    <property type="entry name" value="NUDIXFAMILY"/>
</dbReference>
<evidence type="ECO:0000259" key="6">
    <source>
        <dbReference type="PROSITE" id="PS51462"/>
    </source>
</evidence>
<dbReference type="Proteomes" id="UP000198815">
    <property type="component" value="Unassembled WGS sequence"/>
</dbReference>
<gene>
    <name evidence="7" type="ORF">SAMN05443377_10574</name>
</gene>
<dbReference type="PANTHER" id="PTHR43046:SF12">
    <property type="entry name" value="GDP-MANNOSE MANNOSYL HYDROLASE"/>
    <property type="match status" value="1"/>
</dbReference>
<keyword evidence="4" id="KW-0460">Magnesium</keyword>
<dbReference type="OrthoDB" id="4247482at2"/>
<dbReference type="SUPFAM" id="SSF55729">
    <property type="entry name" value="Acyl-CoA N-acyltransferases (Nat)"/>
    <property type="match status" value="1"/>
</dbReference>
<dbReference type="InterPro" id="IPR000086">
    <property type="entry name" value="NUDIX_hydrolase_dom"/>
</dbReference>
<dbReference type="GO" id="GO:0016787">
    <property type="term" value="F:hydrolase activity"/>
    <property type="evidence" value="ECO:0007669"/>
    <property type="project" value="UniProtKB-KW"/>
</dbReference>
<evidence type="ECO:0000256" key="2">
    <source>
        <dbReference type="ARBA" id="ARBA00005582"/>
    </source>
</evidence>
<comment type="cofactor">
    <cofactor evidence="1">
        <name>Mg(2+)</name>
        <dbReference type="ChEBI" id="CHEBI:18420"/>
    </cofactor>
</comment>
<dbReference type="InterPro" id="IPR020476">
    <property type="entry name" value="Nudix_hydrolase"/>
</dbReference>